<dbReference type="Pfam" id="PF13812">
    <property type="entry name" value="PPR_3"/>
    <property type="match status" value="1"/>
</dbReference>
<proteinExistence type="predicted"/>
<dbReference type="InterPro" id="IPR002885">
    <property type="entry name" value="PPR_rpt"/>
</dbReference>
<dbReference type="PANTHER" id="PTHR47939">
    <property type="entry name" value="MEMBRANE-ASSOCIATED SALT-INDUCIBLE PROTEIN-LIKE"/>
    <property type="match status" value="1"/>
</dbReference>
<protein>
    <recommendedName>
        <fullName evidence="3">Pentatricopeptide repeat-containing protein-mitochondrial domain-containing protein</fullName>
    </recommendedName>
</protein>
<sequence>MPPSTFVNDALWKCLCPPSRSTTASGYLSRVHSPLSTRNCLQTPRSQYRLNTTSSAVSKLFSEHKSDNTTFARLNKKPSYFRLKYDAPQEADEKPSLVHFTNAQLYETLRDDASIGNYNQVIRKTKILIKDRGERPNIRMYAAILKSFTSCEEGTAGKIRKVLDEMKEMGVELDIGACHDVLEALAVHPDYLLREEILQYMKDRWFSLTDRGHNMVVAGMLRDRLFEQAIGKIEEMLKQRIVVANWLWDKAVWLLLDYQEIEEAWHLLQLRKGTPNPKEPSKALWGHFLDIAGKYFHLESVNSIWTNQVIPDYVKPTTTTCLNVLNLAGRTGDVKLATDVFRVLSLRNTVFTSYHYEMLLETYLNAEDLSAALYVISIMAEAGIDVDEATIHPLYIYLRETPSTPIRAFEILQTFESSGRKVPTAAINVCIQASVHLEDLTQAIEFYKALHTVCAAGPNVHTFNILFQGCHKAGRKELAMFLATEMLELKIAPDPLTYDRLVLVCCHSGDLTDALLYYEEMRSQGYVPRRGCFEHLINKGVELGEEKTQAVLEDMKKCGYVPYRDTERAVTEMVIKTTTTDTTRNVAEIATSNSNELAGSPKDSTQA</sequence>
<evidence type="ECO:0000256" key="1">
    <source>
        <dbReference type="ARBA" id="ARBA00022737"/>
    </source>
</evidence>
<feature type="domain" description="Pentatricopeptide repeat-containing protein-mitochondrial" evidence="3">
    <location>
        <begin position="319"/>
        <end position="449"/>
    </location>
</feature>
<dbReference type="Gene3D" id="1.25.40.10">
    <property type="entry name" value="Tetratricopeptide repeat domain"/>
    <property type="match status" value="3"/>
</dbReference>
<reference evidence="4" key="1">
    <citation type="journal article" date="2021" name="Nat. Commun.">
        <title>Genetic determinants of endophytism in the Arabidopsis root mycobiome.</title>
        <authorList>
            <person name="Mesny F."/>
            <person name="Miyauchi S."/>
            <person name="Thiergart T."/>
            <person name="Pickel B."/>
            <person name="Atanasova L."/>
            <person name="Karlsson M."/>
            <person name="Huettel B."/>
            <person name="Barry K.W."/>
            <person name="Haridas S."/>
            <person name="Chen C."/>
            <person name="Bauer D."/>
            <person name="Andreopoulos W."/>
            <person name="Pangilinan J."/>
            <person name="LaButti K."/>
            <person name="Riley R."/>
            <person name="Lipzen A."/>
            <person name="Clum A."/>
            <person name="Drula E."/>
            <person name="Henrissat B."/>
            <person name="Kohler A."/>
            <person name="Grigoriev I.V."/>
            <person name="Martin F.M."/>
            <person name="Hacquard S."/>
        </authorList>
    </citation>
    <scope>NUCLEOTIDE SEQUENCE</scope>
    <source>
        <strain evidence="4">MPI-CAGE-CH-0243</strain>
    </source>
</reference>
<dbReference type="AlphaFoldDB" id="A0A9P9E0R5"/>
<evidence type="ECO:0000256" key="2">
    <source>
        <dbReference type="PROSITE-ProRule" id="PRU00708"/>
    </source>
</evidence>
<evidence type="ECO:0000313" key="4">
    <source>
        <dbReference type="EMBL" id="KAH7128646.1"/>
    </source>
</evidence>
<dbReference type="PANTHER" id="PTHR47939:SF1">
    <property type="entry name" value="OS04G0684500 PROTEIN"/>
    <property type="match status" value="1"/>
</dbReference>
<keyword evidence="1" id="KW-0677">Repeat</keyword>
<dbReference type="NCBIfam" id="TIGR00756">
    <property type="entry name" value="PPR"/>
    <property type="match status" value="1"/>
</dbReference>
<dbReference type="Pfam" id="PF23276">
    <property type="entry name" value="TPR_24"/>
    <property type="match status" value="1"/>
</dbReference>
<dbReference type="PROSITE" id="PS51375">
    <property type="entry name" value="PPR"/>
    <property type="match status" value="2"/>
</dbReference>
<dbReference type="InterPro" id="IPR011990">
    <property type="entry name" value="TPR-like_helical_dom_sf"/>
</dbReference>
<accession>A0A9P9E0R5</accession>
<dbReference type="Pfam" id="PF13041">
    <property type="entry name" value="PPR_2"/>
    <property type="match status" value="1"/>
</dbReference>
<dbReference type="InterPro" id="IPR057027">
    <property type="entry name" value="TPR_mt"/>
</dbReference>
<dbReference type="Proteomes" id="UP000700596">
    <property type="component" value="Unassembled WGS sequence"/>
</dbReference>
<name>A0A9P9E0R5_9PLEO</name>
<dbReference type="EMBL" id="JAGMWT010000005">
    <property type="protein sequence ID" value="KAH7128646.1"/>
    <property type="molecule type" value="Genomic_DNA"/>
</dbReference>
<dbReference type="OrthoDB" id="747253at2759"/>
<comment type="caution">
    <text evidence="4">The sequence shown here is derived from an EMBL/GenBank/DDBJ whole genome shotgun (WGS) entry which is preliminary data.</text>
</comment>
<feature type="repeat" description="PPR" evidence="2">
    <location>
        <begin position="494"/>
        <end position="528"/>
    </location>
</feature>
<keyword evidence="5" id="KW-1185">Reference proteome</keyword>
<evidence type="ECO:0000259" key="3">
    <source>
        <dbReference type="Pfam" id="PF23276"/>
    </source>
</evidence>
<evidence type="ECO:0000313" key="5">
    <source>
        <dbReference type="Proteomes" id="UP000700596"/>
    </source>
</evidence>
<feature type="repeat" description="PPR" evidence="2">
    <location>
        <begin position="459"/>
        <end position="493"/>
    </location>
</feature>
<dbReference type="InterPro" id="IPR050667">
    <property type="entry name" value="PPR-containing_protein"/>
</dbReference>
<gene>
    <name evidence="4" type="ORF">B0J11DRAFT_275748</name>
</gene>
<organism evidence="4 5">
    <name type="scientific">Dendryphion nanum</name>
    <dbReference type="NCBI Taxonomy" id="256645"/>
    <lineage>
        <taxon>Eukaryota</taxon>
        <taxon>Fungi</taxon>
        <taxon>Dikarya</taxon>
        <taxon>Ascomycota</taxon>
        <taxon>Pezizomycotina</taxon>
        <taxon>Dothideomycetes</taxon>
        <taxon>Pleosporomycetidae</taxon>
        <taxon>Pleosporales</taxon>
        <taxon>Torulaceae</taxon>
        <taxon>Dendryphion</taxon>
    </lineage>
</organism>